<keyword evidence="4" id="KW-0472">Membrane</keyword>
<evidence type="ECO:0000256" key="7">
    <source>
        <dbReference type="ARBA" id="ARBA00046288"/>
    </source>
</evidence>
<evidence type="ECO:0000256" key="6">
    <source>
        <dbReference type="ARBA" id="ARBA00023180"/>
    </source>
</evidence>
<evidence type="ECO:0000256" key="5">
    <source>
        <dbReference type="ARBA" id="ARBA00023157"/>
    </source>
</evidence>
<dbReference type="Pfam" id="PF00066">
    <property type="entry name" value="Notch"/>
    <property type="match status" value="1"/>
</dbReference>
<evidence type="ECO:0000256" key="1">
    <source>
        <dbReference type="ARBA" id="ARBA00022692"/>
    </source>
</evidence>
<dbReference type="InterPro" id="IPR000800">
    <property type="entry name" value="Notch_dom"/>
</dbReference>
<reference evidence="9 10" key="1">
    <citation type="submission" date="2018-11" db="EMBL/GenBank/DDBJ databases">
        <authorList>
            <consortium name="Pathogen Informatics"/>
        </authorList>
    </citation>
    <scope>NUCLEOTIDE SEQUENCE [LARGE SCALE GENOMIC DNA]</scope>
</reference>
<accession>A0A3P7PQW8</accession>
<name>A0A3P7PQW8_9BILA</name>
<proteinExistence type="predicted"/>
<dbReference type="Gene3D" id="4.10.470.20">
    <property type="match status" value="1"/>
</dbReference>
<dbReference type="AlphaFoldDB" id="A0A3P7PQW8"/>
<evidence type="ECO:0000256" key="2">
    <source>
        <dbReference type="ARBA" id="ARBA00022737"/>
    </source>
</evidence>
<dbReference type="SUPFAM" id="SSF90193">
    <property type="entry name" value="Notch domain"/>
    <property type="match status" value="1"/>
</dbReference>
<dbReference type="GO" id="GO:0012505">
    <property type="term" value="C:endomembrane system"/>
    <property type="evidence" value="ECO:0007669"/>
    <property type="project" value="UniProtKB-SubCell"/>
</dbReference>
<dbReference type="Proteomes" id="UP000271098">
    <property type="component" value="Unassembled WGS sequence"/>
</dbReference>
<keyword evidence="1" id="KW-0812">Transmembrane</keyword>
<dbReference type="InterPro" id="IPR035993">
    <property type="entry name" value="Notch-like_dom_sf"/>
</dbReference>
<protein>
    <recommendedName>
        <fullName evidence="8">LNR domain-containing protein</fullName>
    </recommendedName>
</protein>
<keyword evidence="5" id="KW-1015">Disulfide bond</keyword>
<organism evidence="9 10">
    <name type="scientific">Gongylonema pulchrum</name>
    <dbReference type="NCBI Taxonomy" id="637853"/>
    <lineage>
        <taxon>Eukaryota</taxon>
        <taxon>Metazoa</taxon>
        <taxon>Ecdysozoa</taxon>
        <taxon>Nematoda</taxon>
        <taxon>Chromadorea</taxon>
        <taxon>Rhabditida</taxon>
        <taxon>Spirurina</taxon>
        <taxon>Spiruromorpha</taxon>
        <taxon>Spiruroidea</taxon>
        <taxon>Gongylonematidae</taxon>
        <taxon>Gongylonema</taxon>
    </lineage>
</organism>
<keyword evidence="10" id="KW-1185">Reference proteome</keyword>
<feature type="domain" description="LNR" evidence="8">
    <location>
        <begin position="2"/>
        <end position="24"/>
    </location>
</feature>
<keyword evidence="3" id="KW-1133">Transmembrane helix</keyword>
<sequence length="101" mass="10921">MHYMDGKCDWECASAECGFDGSDCGMSVTHSDSNAIMGIIFDGQSYEILRKLLPLLGSIAQLLHAPVHLSVNSEGGGPVYGWSYKNGVGEQIDLKEKTIPE</sequence>
<evidence type="ECO:0000259" key="8">
    <source>
        <dbReference type="Pfam" id="PF00066"/>
    </source>
</evidence>
<evidence type="ECO:0000313" key="9">
    <source>
        <dbReference type="EMBL" id="VDN22192.1"/>
    </source>
</evidence>
<keyword evidence="6" id="KW-0325">Glycoprotein</keyword>
<comment type="subcellular location">
    <subcellularLocation>
        <location evidence="7">Endomembrane system</location>
        <topology evidence="7">Single-pass type I membrane protein</topology>
    </subcellularLocation>
</comment>
<dbReference type="EMBL" id="UYRT01080167">
    <property type="protein sequence ID" value="VDN22192.1"/>
    <property type="molecule type" value="Genomic_DNA"/>
</dbReference>
<evidence type="ECO:0000256" key="4">
    <source>
        <dbReference type="ARBA" id="ARBA00023136"/>
    </source>
</evidence>
<keyword evidence="2" id="KW-0677">Repeat</keyword>
<evidence type="ECO:0000313" key="10">
    <source>
        <dbReference type="Proteomes" id="UP000271098"/>
    </source>
</evidence>
<evidence type="ECO:0000256" key="3">
    <source>
        <dbReference type="ARBA" id="ARBA00022989"/>
    </source>
</evidence>
<gene>
    <name evidence="9" type="ORF">GPUH_LOCUS13381</name>
</gene>